<dbReference type="Gene3D" id="3.40.630.10">
    <property type="entry name" value="Zn peptidases"/>
    <property type="match status" value="1"/>
</dbReference>
<evidence type="ECO:0000256" key="17">
    <source>
        <dbReference type="ARBA" id="ARBA00045966"/>
    </source>
</evidence>
<keyword evidence="9" id="KW-0378">Hydrolase</keyword>
<name>T1IIE1_STRMM</name>
<comment type="function">
    <text evidence="17">Cytosolic metallopeptidase that catalyzes the removal of unsubstituted N-terminal hydrophobic amino acids from various peptides. The presence of Zn(2+) ions is essential for the peptidase activity, and the association with other cofactors can modulate the substrate spectificity of the enzyme. For instance, in the presence of Mn(2+), it displays a specific Cys-Gly hydrolyzing activity of Cys-Gly-S-conjugates. Involved in the metabolism of glutathione and in the degradation of glutathione S-conjugates, which may play a role in the control of the cell redox status.</text>
</comment>
<evidence type="ECO:0000259" key="20">
    <source>
        <dbReference type="PROSITE" id="PS00631"/>
    </source>
</evidence>
<evidence type="ECO:0000313" key="21">
    <source>
        <dbReference type="EnsemblMetazoa" id="SMAR000637-PA"/>
    </source>
</evidence>
<evidence type="ECO:0000256" key="2">
    <source>
        <dbReference type="ARBA" id="ARBA00001585"/>
    </source>
</evidence>
<evidence type="ECO:0000256" key="7">
    <source>
        <dbReference type="ARBA" id="ARBA00022438"/>
    </source>
</evidence>
<dbReference type="Pfam" id="PF02789">
    <property type="entry name" value="Peptidase_M17_N"/>
    <property type="match status" value="1"/>
</dbReference>
<comment type="similarity">
    <text evidence="3">Belongs to the peptidase M17 family.</text>
</comment>
<accession>T1IIE1</accession>
<dbReference type="PhylomeDB" id="T1IIE1"/>
<evidence type="ECO:0000256" key="18">
    <source>
        <dbReference type="ARBA" id="ARBA00047881"/>
    </source>
</evidence>
<dbReference type="Pfam" id="PF00883">
    <property type="entry name" value="Peptidase_M17"/>
    <property type="match status" value="1"/>
</dbReference>
<dbReference type="PANTHER" id="PTHR11963:SF23">
    <property type="entry name" value="CYTOSOL AMINOPEPTIDASE"/>
    <property type="match status" value="1"/>
</dbReference>
<comment type="catalytic activity">
    <reaction evidence="2">
        <text>Release of N-terminal proline from a peptide.</text>
        <dbReference type="EC" id="3.4.11.5"/>
    </reaction>
</comment>
<evidence type="ECO:0000256" key="19">
    <source>
        <dbReference type="ARBA" id="ARBA00049107"/>
    </source>
</evidence>
<reference evidence="21" key="2">
    <citation type="submission" date="2015-02" db="UniProtKB">
        <authorList>
            <consortium name="EnsemblMetazoa"/>
        </authorList>
    </citation>
    <scope>IDENTIFICATION</scope>
</reference>
<dbReference type="InterPro" id="IPR023042">
    <property type="entry name" value="Peptidase_M17_leu_NH2_pept"/>
</dbReference>
<dbReference type="PANTHER" id="PTHR11963">
    <property type="entry name" value="LEUCINE AMINOPEPTIDASE-RELATED"/>
    <property type="match status" value="1"/>
</dbReference>
<dbReference type="HAMAP" id="MF_00181">
    <property type="entry name" value="Cytosol_peptidase_M17"/>
    <property type="match status" value="1"/>
</dbReference>
<dbReference type="AlphaFoldDB" id="T1IIE1"/>
<evidence type="ECO:0000256" key="12">
    <source>
        <dbReference type="ARBA" id="ARBA00029605"/>
    </source>
</evidence>
<evidence type="ECO:0000256" key="4">
    <source>
        <dbReference type="ARBA" id="ARBA00012565"/>
    </source>
</evidence>
<dbReference type="OMA" id="WPMPLPE"/>
<evidence type="ECO:0000256" key="9">
    <source>
        <dbReference type="ARBA" id="ARBA00022801"/>
    </source>
</evidence>
<dbReference type="Proteomes" id="UP000014500">
    <property type="component" value="Unassembled WGS sequence"/>
</dbReference>
<comment type="catalytic activity">
    <reaction evidence="18">
        <text>S-benzyl-L-cysteinylglycine + H2O = S-benzyl-L-cysteine + glycine</text>
        <dbReference type="Rhea" id="RHEA:62568"/>
        <dbReference type="ChEBI" id="CHEBI:15377"/>
        <dbReference type="ChEBI" id="CHEBI:57305"/>
        <dbReference type="ChEBI" id="CHEBI:145802"/>
        <dbReference type="ChEBI" id="CHEBI:145803"/>
    </reaction>
    <physiologicalReaction direction="left-to-right" evidence="18">
        <dbReference type="Rhea" id="RHEA:62569"/>
    </physiologicalReaction>
</comment>
<dbReference type="GO" id="GO:0070006">
    <property type="term" value="F:metalloaminopeptidase activity"/>
    <property type="evidence" value="ECO:0007669"/>
    <property type="project" value="InterPro"/>
</dbReference>
<keyword evidence="7" id="KW-0031">Aminopeptidase</keyword>
<evidence type="ECO:0000256" key="6">
    <source>
        <dbReference type="ARBA" id="ARBA00014190"/>
    </source>
</evidence>
<comment type="catalytic activity">
    <reaction evidence="10">
        <text>an S-substituted L-cysteinylglycine + H2O = an S-substituted L-cysteine + glycine</text>
        <dbReference type="Rhea" id="RHEA:60444"/>
        <dbReference type="ChEBI" id="CHEBI:15377"/>
        <dbReference type="ChEBI" id="CHEBI:57305"/>
        <dbReference type="ChEBI" id="CHEBI:58717"/>
        <dbReference type="ChEBI" id="CHEBI:143103"/>
        <dbReference type="EC" id="3.4.13.23"/>
    </reaction>
    <physiologicalReaction direction="left-to-right" evidence="10">
        <dbReference type="Rhea" id="RHEA:60445"/>
    </physiologicalReaction>
</comment>
<evidence type="ECO:0000256" key="16">
    <source>
        <dbReference type="ARBA" id="ARBA00033172"/>
    </source>
</evidence>
<feature type="domain" description="Cytosol aminopeptidase" evidence="20">
    <location>
        <begin position="358"/>
        <end position="365"/>
    </location>
</feature>
<keyword evidence="8" id="KW-0645">Protease</keyword>
<evidence type="ECO:0000256" key="8">
    <source>
        <dbReference type="ARBA" id="ARBA00022670"/>
    </source>
</evidence>
<comment type="catalytic activity">
    <reaction evidence="1">
        <text>Release of an N-terminal amino acid, Xaa-|-Yaa-, in which Xaa is preferably Leu, but may be other amino acids including Pro although not Arg or Lys, and Yaa may be Pro. Amino acid amides and methyl esters are also readily hydrolyzed, but rates on arylamides are exceedingly low.</text>
        <dbReference type="EC" id="3.4.11.1"/>
    </reaction>
</comment>
<dbReference type="eggNOG" id="KOG2597">
    <property type="taxonomic scope" value="Eukaryota"/>
</dbReference>
<dbReference type="EC" id="3.4.13.23" evidence="11"/>
<dbReference type="GO" id="GO:0006508">
    <property type="term" value="P:proteolysis"/>
    <property type="evidence" value="ECO:0007669"/>
    <property type="project" value="UniProtKB-KW"/>
</dbReference>
<evidence type="ECO:0000256" key="5">
    <source>
        <dbReference type="ARBA" id="ARBA00012568"/>
    </source>
</evidence>
<protein>
    <recommendedName>
        <fullName evidence="6">Cytosol aminopeptidase</fullName>
        <ecNumber evidence="4">3.4.11.1</ecNumber>
        <ecNumber evidence="5">3.4.11.5</ecNumber>
        <ecNumber evidence="11">3.4.13.23</ecNumber>
    </recommendedName>
    <alternativeName>
        <fullName evidence="14">Cysteinylglycine-S-conjugate dipeptidase</fullName>
    </alternativeName>
    <alternativeName>
        <fullName evidence="15">Leucine aminopeptidase 3</fullName>
    </alternativeName>
    <alternativeName>
        <fullName evidence="16">Leucyl aminopeptidase</fullName>
    </alternativeName>
    <alternativeName>
        <fullName evidence="13">Proline aminopeptidase</fullName>
    </alternativeName>
    <alternativeName>
        <fullName evidence="12">Prolyl aminopeptidase</fullName>
    </alternativeName>
</protein>
<dbReference type="PROSITE" id="PS00631">
    <property type="entry name" value="CYTOSOL_AP"/>
    <property type="match status" value="1"/>
</dbReference>
<evidence type="ECO:0000256" key="1">
    <source>
        <dbReference type="ARBA" id="ARBA00000135"/>
    </source>
</evidence>
<dbReference type="STRING" id="126957.T1IIE1"/>
<dbReference type="GO" id="GO:0005737">
    <property type="term" value="C:cytoplasm"/>
    <property type="evidence" value="ECO:0007669"/>
    <property type="project" value="InterPro"/>
</dbReference>
<dbReference type="EnsemblMetazoa" id="SMAR000637-RA">
    <property type="protein sequence ID" value="SMAR000637-PA"/>
    <property type="gene ID" value="SMAR000637"/>
</dbReference>
<dbReference type="Gene3D" id="3.40.220.10">
    <property type="entry name" value="Leucine Aminopeptidase, subunit E, domain 1"/>
    <property type="match status" value="1"/>
</dbReference>
<evidence type="ECO:0000256" key="14">
    <source>
        <dbReference type="ARBA" id="ARBA00030997"/>
    </source>
</evidence>
<dbReference type="InterPro" id="IPR008283">
    <property type="entry name" value="Peptidase_M17_N"/>
</dbReference>
<dbReference type="SUPFAM" id="SSF53187">
    <property type="entry name" value="Zn-dependent exopeptidases"/>
    <property type="match status" value="1"/>
</dbReference>
<evidence type="ECO:0000256" key="3">
    <source>
        <dbReference type="ARBA" id="ARBA00009528"/>
    </source>
</evidence>
<evidence type="ECO:0000256" key="11">
    <source>
        <dbReference type="ARBA" id="ARBA00023625"/>
    </source>
</evidence>
<dbReference type="GO" id="GO:0030145">
    <property type="term" value="F:manganese ion binding"/>
    <property type="evidence" value="ECO:0007669"/>
    <property type="project" value="InterPro"/>
</dbReference>
<dbReference type="HOGENOM" id="CLU_013734_1_2_1"/>
<organism evidence="21 22">
    <name type="scientific">Strigamia maritima</name>
    <name type="common">European centipede</name>
    <name type="synonym">Geophilus maritimus</name>
    <dbReference type="NCBI Taxonomy" id="126957"/>
    <lineage>
        <taxon>Eukaryota</taxon>
        <taxon>Metazoa</taxon>
        <taxon>Ecdysozoa</taxon>
        <taxon>Arthropoda</taxon>
        <taxon>Myriapoda</taxon>
        <taxon>Chilopoda</taxon>
        <taxon>Pleurostigmophora</taxon>
        <taxon>Geophilomorpha</taxon>
        <taxon>Linotaeniidae</taxon>
        <taxon>Strigamia</taxon>
    </lineage>
</organism>
<dbReference type="InterPro" id="IPR043472">
    <property type="entry name" value="Macro_dom-like"/>
</dbReference>
<comment type="catalytic activity">
    <reaction evidence="19">
        <text>L-cysteinylglycine + H2O = L-cysteine + glycine</text>
        <dbReference type="Rhea" id="RHEA:28783"/>
        <dbReference type="ChEBI" id="CHEBI:15377"/>
        <dbReference type="ChEBI" id="CHEBI:35235"/>
        <dbReference type="ChEBI" id="CHEBI:57305"/>
        <dbReference type="ChEBI" id="CHEBI:61694"/>
    </reaction>
    <physiologicalReaction direction="left-to-right" evidence="19">
        <dbReference type="Rhea" id="RHEA:28784"/>
    </physiologicalReaction>
</comment>
<proteinExistence type="inferred from homology"/>
<dbReference type="EC" id="3.4.11.1" evidence="4"/>
<dbReference type="SUPFAM" id="SSF52949">
    <property type="entry name" value="Macro domain-like"/>
    <property type="match status" value="1"/>
</dbReference>
<dbReference type="EMBL" id="AFFK01014253">
    <property type="status" value="NOT_ANNOTATED_CDS"/>
    <property type="molecule type" value="Genomic_DNA"/>
</dbReference>
<keyword evidence="22" id="KW-1185">Reference proteome</keyword>
<dbReference type="InterPro" id="IPR000819">
    <property type="entry name" value="Peptidase_M17_C"/>
</dbReference>
<evidence type="ECO:0000256" key="13">
    <source>
        <dbReference type="ARBA" id="ARBA00030930"/>
    </source>
</evidence>
<evidence type="ECO:0000256" key="10">
    <source>
        <dbReference type="ARBA" id="ARBA00023511"/>
    </source>
</evidence>
<dbReference type="EC" id="3.4.11.5" evidence="5"/>
<sequence length="518" mass="55935">MALRCLPWRPEFTYPFLIRHFSTTPLYKKKGLILGAYEKHKDGGDGVILSASAKNYAISTKSKISDLLNIAGPNLKKGKSISFFGIDNDYSSVAVVGLGPEDAAYNDHEEIDEHKENVRTAIAAGIRKLRDVGVNTIDVDPCGDACAAAEGASLALFSYDDLKNPKNKKKTVNFSLYQNDNRTVEWANGLLMGEGQNLARKLMEMPSNILTPSQFAQIALETVPQSVEIKTRGKQWIVDQKMGAFLSVAKGSQEPPIFLEMSYNGTNSHDPPVVLVGKGITFDSGGISLKTPKGMDKMRGDMGGGACTLAALSTVASMSLPINVVGLIPLCENMPSGTATKPGDVVTAMNGKTIQVDNTDAEGRLILADALCYAHKFQPLLILDMATLTGAMMTALGSAAAGVFTNSSVMWHHLHQAGVRTGDRVWRMPLFDHFSRQMKNAHLADLNNMGKGNGMGGACTAAAFLREFVTARHWVHIDIAGVMENTTEVPYLGKGLTGRPTRTIVEFLSKLSKNPFPK</sequence>
<dbReference type="PRINTS" id="PR00481">
    <property type="entry name" value="LAMNOPPTDASE"/>
</dbReference>
<evidence type="ECO:0000256" key="15">
    <source>
        <dbReference type="ARBA" id="ARBA00031564"/>
    </source>
</evidence>
<dbReference type="InterPro" id="IPR011356">
    <property type="entry name" value="Leucine_aapep/pepB"/>
</dbReference>
<dbReference type="CDD" id="cd00433">
    <property type="entry name" value="Peptidase_M17"/>
    <property type="match status" value="1"/>
</dbReference>
<reference evidence="22" key="1">
    <citation type="submission" date="2011-05" db="EMBL/GenBank/DDBJ databases">
        <authorList>
            <person name="Richards S.R."/>
            <person name="Qu J."/>
            <person name="Jiang H."/>
            <person name="Jhangiani S.N."/>
            <person name="Agravi P."/>
            <person name="Goodspeed R."/>
            <person name="Gross S."/>
            <person name="Mandapat C."/>
            <person name="Jackson L."/>
            <person name="Mathew T."/>
            <person name="Pu L."/>
            <person name="Thornton R."/>
            <person name="Saada N."/>
            <person name="Wilczek-Boney K.B."/>
            <person name="Lee S."/>
            <person name="Kovar C."/>
            <person name="Wu Y."/>
            <person name="Scherer S.E."/>
            <person name="Worley K.C."/>
            <person name="Muzny D.M."/>
            <person name="Gibbs R."/>
        </authorList>
    </citation>
    <scope>NUCLEOTIDE SEQUENCE</scope>
    <source>
        <strain evidence="22">Brora</strain>
    </source>
</reference>
<evidence type="ECO:0000313" key="22">
    <source>
        <dbReference type="Proteomes" id="UP000014500"/>
    </source>
</evidence>